<evidence type="ECO:0000313" key="4">
    <source>
        <dbReference type="Proteomes" id="UP000431462"/>
    </source>
</evidence>
<dbReference type="CDD" id="cd13641">
    <property type="entry name" value="PBP2_HisX_like"/>
    <property type="match status" value="1"/>
</dbReference>
<dbReference type="Pfam" id="PF04069">
    <property type="entry name" value="OpuAC"/>
    <property type="match status" value="1"/>
</dbReference>
<organism evidence="3 4">
    <name type="scientific">Marinobacter adhaerens</name>
    <dbReference type="NCBI Taxonomy" id="1033846"/>
    <lineage>
        <taxon>Bacteria</taxon>
        <taxon>Pseudomonadati</taxon>
        <taxon>Pseudomonadota</taxon>
        <taxon>Gammaproteobacteria</taxon>
        <taxon>Pseudomonadales</taxon>
        <taxon>Marinobacteraceae</taxon>
        <taxon>Marinobacter</taxon>
    </lineage>
</organism>
<feature type="chain" id="PRO_5032578632" evidence="1">
    <location>
        <begin position="22"/>
        <end position="322"/>
    </location>
</feature>
<feature type="signal peptide" evidence="1">
    <location>
        <begin position="1"/>
        <end position="21"/>
    </location>
</feature>
<dbReference type="SUPFAM" id="SSF53850">
    <property type="entry name" value="Periplasmic binding protein-like II"/>
    <property type="match status" value="1"/>
</dbReference>
<evidence type="ECO:0000256" key="1">
    <source>
        <dbReference type="SAM" id="SignalP"/>
    </source>
</evidence>
<name>A0A844HW14_9GAMM</name>
<accession>A0A844HW14</accession>
<protein>
    <submittedName>
        <fullName evidence="3">ABC transporter substrate-binding protein</fullName>
    </submittedName>
</protein>
<comment type="caution">
    <text evidence="3">The sequence shown here is derived from an EMBL/GenBank/DDBJ whole genome shotgun (WGS) entry which is preliminary data.</text>
</comment>
<proteinExistence type="predicted"/>
<evidence type="ECO:0000259" key="2">
    <source>
        <dbReference type="Pfam" id="PF04069"/>
    </source>
</evidence>
<keyword evidence="1" id="KW-0732">Signal</keyword>
<dbReference type="GO" id="GO:0022857">
    <property type="term" value="F:transmembrane transporter activity"/>
    <property type="evidence" value="ECO:0007669"/>
    <property type="project" value="InterPro"/>
</dbReference>
<dbReference type="AlphaFoldDB" id="A0A844HW14"/>
<dbReference type="Gene3D" id="3.10.105.10">
    <property type="entry name" value="Dipeptide-binding Protein, Domain 3"/>
    <property type="match status" value="2"/>
</dbReference>
<dbReference type="EMBL" id="VENC01000003">
    <property type="protein sequence ID" value="MTI97655.1"/>
    <property type="molecule type" value="Genomic_DNA"/>
</dbReference>
<dbReference type="GO" id="GO:0043190">
    <property type="term" value="C:ATP-binding cassette (ABC) transporter complex"/>
    <property type="evidence" value="ECO:0007669"/>
    <property type="project" value="InterPro"/>
</dbReference>
<gene>
    <name evidence="3" type="ORF">FH752_03435</name>
</gene>
<feature type="domain" description="ABC-type glycine betaine transport system substrate-binding" evidence="2">
    <location>
        <begin position="25"/>
        <end position="298"/>
    </location>
</feature>
<reference evidence="3 4" key="1">
    <citation type="submission" date="2019-06" db="EMBL/GenBank/DDBJ databases">
        <title>Enrichment of Autotrophic Halophilic Microorganisms from Red Sea Brine Pool Using Microbial Electrosynthesis System.</title>
        <authorList>
            <person name="Alqahtani M.F."/>
            <person name="Bajracharya S."/>
            <person name="Katuri K.P."/>
            <person name="Ali M."/>
            <person name="Saikaly P.E."/>
        </authorList>
    </citation>
    <scope>NUCLEOTIDE SEQUENCE [LARGE SCALE GENOMIC DNA]</scope>
    <source>
        <strain evidence="3">MES15</strain>
    </source>
</reference>
<dbReference type="Proteomes" id="UP000431462">
    <property type="component" value="Unassembled WGS sequence"/>
</dbReference>
<dbReference type="InterPro" id="IPR007210">
    <property type="entry name" value="ABC_Gly_betaine_transp_sub-bd"/>
</dbReference>
<evidence type="ECO:0000313" key="3">
    <source>
        <dbReference type="EMBL" id="MTI97655.1"/>
    </source>
</evidence>
<dbReference type="Gene3D" id="3.40.190.100">
    <property type="entry name" value="Glycine betaine-binding periplasmic protein, domain 2"/>
    <property type="match status" value="1"/>
</dbReference>
<sequence length="322" mass="35048">MRKLTSAALLCALSAPGLAQANCGEVSITEMNWASASVVTNVAKFVMEQGYGCTVSVVPSDTVPAVTSVAENGEPDIVTELWLNSTGEVYTRLEEEGKVERLGKVLTPGGVEGWWIPTYLVEAHPELKTIEGIMANPELVDARFNNCPDGWGCRIVNDNLIQALDLEASGIEVFNHGSGETLASSMASAVQSEEPWFGYYWGPTVPLGKFDMTRVDLGEYNEAAHSANQNRDNPDPQVSDFPAAPVLTSVTTDFREREPEVADMLSKMTFETDLMSQVLAWKSDNNASAEEAAVYFLSNNTDVWNEWLNDSARQKLAAILGN</sequence>